<evidence type="ECO:0000256" key="1">
    <source>
        <dbReference type="ARBA" id="ARBA00023002"/>
    </source>
</evidence>
<dbReference type="Proteomes" id="UP001245184">
    <property type="component" value="Unassembled WGS sequence"/>
</dbReference>
<dbReference type="RefSeq" id="WP_029968958.1">
    <property type="nucleotide sequence ID" value="NZ_ATXV01000006.1"/>
</dbReference>
<dbReference type="PANTHER" id="PTHR14239">
    <property type="entry name" value="DUDULIN-RELATED"/>
    <property type="match status" value="1"/>
</dbReference>
<dbReference type="SUPFAM" id="SSF51735">
    <property type="entry name" value="NAD(P)-binding Rossmann-fold domains"/>
    <property type="match status" value="1"/>
</dbReference>
<dbReference type="AlphaFoldDB" id="A0ABD5CG24"/>
<gene>
    <name evidence="3" type="ORF">QF025_002909</name>
</gene>
<reference evidence="3 4" key="1">
    <citation type="submission" date="2023-08" db="EMBL/GenBank/DDBJ databases">
        <title>Genome sequencing of plant associated microbes to promote plant fitness in Sorghum bicolor and Oryza sativa.</title>
        <authorList>
            <person name="Coleman-Derr D."/>
        </authorList>
    </citation>
    <scope>NUCLEOTIDE SEQUENCE [LARGE SCALE GENOMIC DNA]</scope>
    <source>
        <strain evidence="3 4">SLBN-33</strain>
    </source>
</reference>
<protein>
    <submittedName>
        <fullName evidence="3">Dinucleotide-binding enzyme</fullName>
        <ecNumber evidence="3">1.5.1.40</ecNumber>
    </submittedName>
</protein>
<dbReference type="InterPro" id="IPR036291">
    <property type="entry name" value="NAD(P)-bd_dom_sf"/>
</dbReference>
<evidence type="ECO:0000313" key="3">
    <source>
        <dbReference type="EMBL" id="MDR6204189.1"/>
    </source>
</evidence>
<organism evidence="3 4">
    <name type="scientific">Paraburkholderia graminis</name>
    <dbReference type="NCBI Taxonomy" id="60548"/>
    <lineage>
        <taxon>Bacteria</taxon>
        <taxon>Pseudomonadati</taxon>
        <taxon>Pseudomonadota</taxon>
        <taxon>Betaproteobacteria</taxon>
        <taxon>Burkholderiales</taxon>
        <taxon>Burkholderiaceae</taxon>
        <taxon>Paraburkholderia</taxon>
    </lineage>
</organism>
<sequence>MSYSIIGFGAVGQALARAFARKNIEVTVASRRPPESLTQQAKAIGPTVVPKTLQDAIASDIIFLAIPFWEHREVAKLIPNWQAKTIIDATNAFGVPVEELDGQPSSAIIAKAFTGARFVKGFNHLPAGVLASDPNVNGGSRVVFLSSDDEKAVAPVAALAEQLGFAPIALGPLKNGGSLVQAKGNTWAELIFKDLVKFK</sequence>
<comment type="caution">
    <text evidence="3">The sequence shown here is derived from an EMBL/GenBank/DDBJ whole genome shotgun (WGS) entry which is preliminary data.</text>
</comment>
<evidence type="ECO:0000259" key="2">
    <source>
        <dbReference type="Pfam" id="PF03807"/>
    </source>
</evidence>
<proteinExistence type="predicted"/>
<dbReference type="EC" id="1.5.1.40" evidence="3"/>
<dbReference type="Gene3D" id="3.40.50.720">
    <property type="entry name" value="NAD(P)-binding Rossmann-like Domain"/>
    <property type="match status" value="1"/>
</dbReference>
<dbReference type="InterPro" id="IPR028939">
    <property type="entry name" value="P5C_Rdtase_cat_N"/>
</dbReference>
<dbReference type="InterPro" id="IPR051267">
    <property type="entry name" value="STEAP_metalloreductase"/>
</dbReference>
<dbReference type="GO" id="GO:0102261">
    <property type="term" value="F:8-hydroxy-5-deazaflavin:NADPH oxidoreductase activity"/>
    <property type="evidence" value="ECO:0007669"/>
    <property type="project" value="UniProtKB-EC"/>
</dbReference>
<evidence type="ECO:0000313" key="4">
    <source>
        <dbReference type="Proteomes" id="UP001245184"/>
    </source>
</evidence>
<feature type="domain" description="Pyrroline-5-carboxylate reductase catalytic N-terminal" evidence="2">
    <location>
        <begin position="4"/>
        <end position="91"/>
    </location>
</feature>
<dbReference type="EMBL" id="JAVIZN010000002">
    <property type="protein sequence ID" value="MDR6204189.1"/>
    <property type="molecule type" value="Genomic_DNA"/>
</dbReference>
<dbReference type="Pfam" id="PF03807">
    <property type="entry name" value="F420_oxidored"/>
    <property type="match status" value="1"/>
</dbReference>
<keyword evidence="1 3" id="KW-0560">Oxidoreductase</keyword>
<accession>A0ABD5CG24</accession>
<name>A0ABD5CG24_9BURK</name>
<dbReference type="PANTHER" id="PTHR14239:SF0">
    <property type="entry name" value="F420-DEPENDENT NADP REDUCTASE"/>
    <property type="match status" value="1"/>
</dbReference>